<evidence type="ECO:0000256" key="1">
    <source>
        <dbReference type="ARBA" id="ARBA00022679"/>
    </source>
</evidence>
<dbReference type="Proteomes" id="UP000448575">
    <property type="component" value="Unassembled WGS sequence"/>
</dbReference>
<dbReference type="SUPFAM" id="SSF55729">
    <property type="entry name" value="Acyl-CoA N-acyltransferases (Nat)"/>
    <property type="match status" value="1"/>
</dbReference>
<dbReference type="PANTHER" id="PTHR43877">
    <property type="entry name" value="AMINOALKYLPHOSPHONATE N-ACETYLTRANSFERASE-RELATED-RELATED"/>
    <property type="match status" value="1"/>
</dbReference>
<keyword evidence="5" id="KW-1185">Reference proteome</keyword>
<evidence type="ECO:0000256" key="2">
    <source>
        <dbReference type="ARBA" id="ARBA00023315"/>
    </source>
</evidence>
<evidence type="ECO:0000313" key="4">
    <source>
        <dbReference type="EMBL" id="MYN03157.1"/>
    </source>
</evidence>
<name>A0A6N9HIQ4_9BURK</name>
<dbReference type="PROSITE" id="PS51186">
    <property type="entry name" value="GNAT"/>
    <property type="match status" value="1"/>
</dbReference>
<dbReference type="GO" id="GO:0016747">
    <property type="term" value="F:acyltransferase activity, transferring groups other than amino-acyl groups"/>
    <property type="evidence" value="ECO:0007669"/>
    <property type="project" value="InterPro"/>
</dbReference>
<dbReference type="Gene3D" id="3.40.630.30">
    <property type="match status" value="1"/>
</dbReference>
<dbReference type="AlphaFoldDB" id="A0A6N9HIQ4"/>
<dbReference type="RefSeq" id="WP_161026139.1">
    <property type="nucleotide sequence ID" value="NZ_WWCJ01000009.1"/>
</dbReference>
<accession>A0A6N9HIQ4</accession>
<dbReference type="InterPro" id="IPR050832">
    <property type="entry name" value="Bact_Acetyltransf"/>
</dbReference>
<keyword evidence="1 4" id="KW-0808">Transferase</keyword>
<dbReference type="CDD" id="cd04301">
    <property type="entry name" value="NAT_SF"/>
    <property type="match status" value="1"/>
</dbReference>
<reference evidence="4 5" key="1">
    <citation type="submission" date="2019-12" db="EMBL/GenBank/DDBJ databases">
        <title>Novel species isolated from a subtropical stream in China.</title>
        <authorList>
            <person name="Lu H."/>
        </authorList>
    </citation>
    <scope>NUCLEOTIDE SEQUENCE [LARGE SCALE GENOMIC DNA]</scope>
    <source>
        <strain evidence="4 5">DS3</strain>
    </source>
</reference>
<gene>
    <name evidence="4" type="ORF">GTP41_13735</name>
</gene>
<organism evidence="4 5">
    <name type="scientific">Pseudoduganella guangdongensis</name>
    <dbReference type="NCBI Taxonomy" id="2692179"/>
    <lineage>
        <taxon>Bacteria</taxon>
        <taxon>Pseudomonadati</taxon>
        <taxon>Pseudomonadota</taxon>
        <taxon>Betaproteobacteria</taxon>
        <taxon>Burkholderiales</taxon>
        <taxon>Oxalobacteraceae</taxon>
        <taxon>Telluria group</taxon>
        <taxon>Pseudoduganella</taxon>
    </lineage>
</organism>
<proteinExistence type="predicted"/>
<protein>
    <submittedName>
        <fullName evidence="4">GNAT family N-acetyltransferase</fullName>
    </submittedName>
</protein>
<sequence length="164" mass="17263">MLTLIAATPADIPALWALRTRALQTQCAGHYDAAILATWAAAAAPAQYPVLLQQGGGIKACVHGALAGYAILDQANNEIDAVFVDQGFSGQGIGKALLRALEQMAAQPEKLHLYASLNAVPFYRSAGYRAGQSMQYPHPSGILLDCVHMFRPPSVPSAPAGPVR</sequence>
<dbReference type="InterPro" id="IPR016181">
    <property type="entry name" value="Acyl_CoA_acyltransferase"/>
</dbReference>
<dbReference type="InterPro" id="IPR000182">
    <property type="entry name" value="GNAT_dom"/>
</dbReference>
<dbReference type="PANTHER" id="PTHR43877:SF2">
    <property type="entry name" value="AMINOALKYLPHOSPHONATE N-ACETYLTRANSFERASE-RELATED"/>
    <property type="match status" value="1"/>
</dbReference>
<dbReference type="Pfam" id="PF13673">
    <property type="entry name" value="Acetyltransf_10"/>
    <property type="match status" value="1"/>
</dbReference>
<comment type="caution">
    <text evidence="4">The sequence shown here is derived from an EMBL/GenBank/DDBJ whole genome shotgun (WGS) entry which is preliminary data.</text>
</comment>
<dbReference type="EMBL" id="WWCJ01000009">
    <property type="protein sequence ID" value="MYN03157.1"/>
    <property type="molecule type" value="Genomic_DNA"/>
</dbReference>
<evidence type="ECO:0000259" key="3">
    <source>
        <dbReference type="PROSITE" id="PS51186"/>
    </source>
</evidence>
<keyword evidence="2" id="KW-0012">Acyltransferase</keyword>
<feature type="domain" description="N-acetyltransferase" evidence="3">
    <location>
        <begin position="2"/>
        <end position="154"/>
    </location>
</feature>
<evidence type="ECO:0000313" key="5">
    <source>
        <dbReference type="Proteomes" id="UP000448575"/>
    </source>
</evidence>